<dbReference type="Proteomes" id="UP000737113">
    <property type="component" value="Unassembled WGS sequence"/>
</dbReference>
<dbReference type="RefSeq" id="WP_169565824.1">
    <property type="nucleotide sequence ID" value="NZ_JAAXYH010000021.1"/>
</dbReference>
<dbReference type="InterPro" id="IPR056510">
    <property type="entry name" value="WapI"/>
</dbReference>
<evidence type="ECO:0000313" key="1">
    <source>
        <dbReference type="EMBL" id="NMH67044.1"/>
    </source>
</evidence>
<sequence>MEVELIVDTNRKISLSSFEKQLDGSCCAAINIVSSKLTYSEKEFYFEGFPQFIENLEFMYSKLKGSAELRFHHESDYIKFEAKSLGHIEVTGEFLEYGEIQQNIYFGFAFDQSYLPSFIESLKAVSASLYS</sequence>
<dbReference type="EMBL" id="JAAXYH010000021">
    <property type="protein sequence ID" value="NMH67044.1"/>
    <property type="molecule type" value="Genomic_DNA"/>
</dbReference>
<proteinExistence type="predicted"/>
<organism evidence="1 2">
    <name type="scientific">Shewanella salipaludis</name>
    <dbReference type="NCBI Taxonomy" id="2723052"/>
    <lineage>
        <taxon>Bacteria</taxon>
        <taxon>Pseudomonadati</taxon>
        <taxon>Pseudomonadota</taxon>
        <taxon>Gammaproteobacteria</taxon>
        <taxon>Alteromonadales</taxon>
        <taxon>Shewanellaceae</taxon>
        <taxon>Shewanella</taxon>
    </lineage>
</organism>
<dbReference type="AlphaFoldDB" id="A0A972JMA0"/>
<name>A0A972JMA0_9GAMM</name>
<dbReference type="Pfam" id="PF24716">
    <property type="entry name" value="WapI"/>
    <property type="match status" value="1"/>
</dbReference>
<protein>
    <submittedName>
        <fullName evidence="1">Uncharacterized protein</fullName>
    </submittedName>
</protein>
<comment type="caution">
    <text evidence="1">The sequence shown here is derived from an EMBL/GenBank/DDBJ whole genome shotgun (WGS) entry which is preliminary data.</text>
</comment>
<reference evidence="1" key="1">
    <citation type="submission" date="2020-04" db="EMBL/GenBank/DDBJ databases">
        <title>Description of Shewanella salipaludis sp. nov., isolated from a salt marsh.</title>
        <authorList>
            <person name="Park S."/>
            <person name="Yoon J.-H."/>
        </authorList>
    </citation>
    <scope>NUCLEOTIDE SEQUENCE</scope>
    <source>
        <strain evidence="1">SHSM-M6</strain>
    </source>
</reference>
<gene>
    <name evidence="1" type="ORF">HC757_17950</name>
</gene>
<evidence type="ECO:0000313" key="2">
    <source>
        <dbReference type="Proteomes" id="UP000737113"/>
    </source>
</evidence>
<accession>A0A972JMA0</accession>
<keyword evidence="2" id="KW-1185">Reference proteome</keyword>